<sequence>MRIAQAVFGVFHHFDLARELDRRGHLQRIYSTWPWRRLQREGLAHDKVATYPYFHTLQFALGRVPGLSPYLDDWFQPIVAPTFDRWQIRQFERQLRRGEPLPEALISIAGASHYAGLWLQQHGGKFICDRGSSHHRFQMELVSDEFRRWGAPQEPVDIRNVVREEEIYAVADAISVPSSFAAQTYVDMGIPRRSCTASRTASIWNASNRQPLLRARNSTSSTQARLASAKASHTSSKPFRNFPILIRN</sequence>
<proteinExistence type="predicted"/>
<comment type="caution">
    <text evidence="1">The sequence shown here is derived from an EMBL/GenBank/DDBJ whole genome shotgun (WGS) entry which is preliminary data.</text>
</comment>
<dbReference type="EMBL" id="JBHSWI010000001">
    <property type="protein sequence ID" value="MFC6644385.1"/>
    <property type="molecule type" value="Genomic_DNA"/>
</dbReference>
<organism evidence="1 2">
    <name type="scientific">Granulicella cerasi</name>
    <dbReference type="NCBI Taxonomy" id="741063"/>
    <lineage>
        <taxon>Bacteria</taxon>
        <taxon>Pseudomonadati</taxon>
        <taxon>Acidobacteriota</taxon>
        <taxon>Terriglobia</taxon>
        <taxon>Terriglobales</taxon>
        <taxon>Acidobacteriaceae</taxon>
        <taxon>Granulicella</taxon>
    </lineage>
</organism>
<dbReference type="RefSeq" id="WP_390236543.1">
    <property type="nucleotide sequence ID" value="NZ_JBHSWI010000001.1"/>
</dbReference>
<evidence type="ECO:0000313" key="2">
    <source>
        <dbReference type="Proteomes" id="UP001596391"/>
    </source>
</evidence>
<dbReference type="Proteomes" id="UP001596391">
    <property type="component" value="Unassembled WGS sequence"/>
</dbReference>
<reference evidence="2" key="1">
    <citation type="journal article" date="2019" name="Int. J. Syst. Evol. Microbiol.">
        <title>The Global Catalogue of Microorganisms (GCM) 10K type strain sequencing project: providing services to taxonomists for standard genome sequencing and annotation.</title>
        <authorList>
            <consortium name="The Broad Institute Genomics Platform"/>
            <consortium name="The Broad Institute Genome Sequencing Center for Infectious Disease"/>
            <person name="Wu L."/>
            <person name="Ma J."/>
        </authorList>
    </citation>
    <scope>NUCLEOTIDE SEQUENCE [LARGE SCALE GENOMIC DNA]</scope>
    <source>
        <strain evidence="2">CGMCC 1.16026</strain>
    </source>
</reference>
<name>A0ABW1Z5X6_9BACT</name>
<gene>
    <name evidence="1" type="ORF">ACFQBQ_02010</name>
</gene>
<keyword evidence="2" id="KW-1185">Reference proteome</keyword>
<protein>
    <submittedName>
        <fullName evidence="1">Uncharacterized protein</fullName>
    </submittedName>
</protein>
<evidence type="ECO:0000313" key="1">
    <source>
        <dbReference type="EMBL" id="MFC6644385.1"/>
    </source>
</evidence>
<accession>A0ABW1Z5X6</accession>